<evidence type="ECO:0000313" key="3">
    <source>
        <dbReference type="Proteomes" id="UP000237056"/>
    </source>
</evidence>
<feature type="domain" description="Glycosyl transferase family 1" evidence="1">
    <location>
        <begin position="164"/>
        <end position="319"/>
    </location>
</feature>
<sequence>MKPRLLYIGNKLTHTTANVTTIELLGSLLEKEGYKISYASSKKNQVVRLLDMIFAVVMAKIKGVKYVLIDTYSTSGFYFAWIVSQLCRILKLKYIPILHGGNLPNRLQKSPTLSDTIFKYAYKNVAPSGYLYEVFFNKYPINTVKVPNPIEVNNYSFVNRTLFEPKLLWVRALDEIYNPKMALEVIQILTQKFPQASLTMVGPDKENRKQELEQIAKSKNLNVTFTGKLSKAAWLELSKSHSIFINTTRVDNTPMSVLEAMLLGLPVVSTNVGGIRYLIENNIDGFLVPDNDAKKMAECIDILIHNLVLANTCVTNARNKVERLDWNVVKKSWNDLLF</sequence>
<reference evidence="2 3" key="1">
    <citation type="submission" date="2018-01" db="EMBL/GenBank/DDBJ databases">
        <title>Genomic Encyclopedia of Type Strains, Phase I: the one thousand microbial genomes (KMG-I) project.</title>
        <authorList>
            <person name="Goeker M."/>
        </authorList>
    </citation>
    <scope>NUCLEOTIDE SEQUENCE [LARGE SCALE GENOMIC DNA]</scope>
    <source>
        <strain evidence="2 3">DSM 17960</strain>
    </source>
</reference>
<evidence type="ECO:0000259" key="1">
    <source>
        <dbReference type="Pfam" id="PF00534"/>
    </source>
</evidence>
<dbReference type="SUPFAM" id="SSF53756">
    <property type="entry name" value="UDP-Glycosyltransferase/glycogen phosphorylase"/>
    <property type="match status" value="1"/>
</dbReference>
<dbReference type="InterPro" id="IPR001296">
    <property type="entry name" value="Glyco_trans_1"/>
</dbReference>
<dbReference type="PANTHER" id="PTHR12526">
    <property type="entry name" value="GLYCOSYLTRANSFERASE"/>
    <property type="match status" value="1"/>
</dbReference>
<dbReference type="OrthoDB" id="139410at2"/>
<dbReference type="EMBL" id="PQNY01000004">
    <property type="protein sequence ID" value="POS02320.1"/>
    <property type="molecule type" value="Genomic_DNA"/>
</dbReference>
<dbReference type="GO" id="GO:0016757">
    <property type="term" value="F:glycosyltransferase activity"/>
    <property type="evidence" value="ECO:0007669"/>
    <property type="project" value="InterPro"/>
</dbReference>
<accession>A0A2S4N9G3</accession>
<dbReference type="Gene3D" id="3.40.50.2000">
    <property type="entry name" value="Glycogen Phosphorylase B"/>
    <property type="match status" value="2"/>
</dbReference>
<dbReference type="CDD" id="cd03801">
    <property type="entry name" value="GT4_PimA-like"/>
    <property type="match status" value="1"/>
</dbReference>
<name>A0A2S4N9G3_9FLAO</name>
<keyword evidence="2" id="KW-0808">Transferase</keyword>
<dbReference type="PANTHER" id="PTHR12526:SF637">
    <property type="entry name" value="GLYCOSYLTRANSFERASE EPSF-RELATED"/>
    <property type="match status" value="1"/>
</dbReference>
<dbReference type="Pfam" id="PF00534">
    <property type="entry name" value="Glycos_transf_1"/>
    <property type="match status" value="1"/>
</dbReference>
<organism evidence="2 3">
    <name type="scientific">Flavobacterium croceum DSM 17960</name>
    <dbReference type="NCBI Taxonomy" id="1121886"/>
    <lineage>
        <taxon>Bacteria</taxon>
        <taxon>Pseudomonadati</taxon>
        <taxon>Bacteroidota</taxon>
        <taxon>Flavobacteriia</taxon>
        <taxon>Flavobacteriales</taxon>
        <taxon>Flavobacteriaceae</taxon>
        <taxon>Flavobacterium</taxon>
    </lineage>
</organism>
<dbReference type="RefSeq" id="WP_103725386.1">
    <property type="nucleotide sequence ID" value="NZ_PQNY01000004.1"/>
</dbReference>
<keyword evidence="3" id="KW-1185">Reference proteome</keyword>
<comment type="caution">
    <text evidence="2">The sequence shown here is derived from an EMBL/GenBank/DDBJ whole genome shotgun (WGS) entry which is preliminary data.</text>
</comment>
<dbReference type="AlphaFoldDB" id="A0A2S4N9G3"/>
<gene>
    <name evidence="2" type="ORF">Q361_10439</name>
</gene>
<proteinExistence type="predicted"/>
<protein>
    <submittedName>
        <fullName evidence="2">Glycosyltransferase involved in cell wall biosynthesis</fullName>
    </submittedName>
</protein>
<dbReference type="Proteomes" id="UP000237056">
    <property type="component" value="Unassembled WGS sequence"/>
</dbReference>
<evidence type="ECO:0000313" key="2">
    <source>
        <dbReference type="EMBL" id="POS02320.1"/>
    </source>
</evidence>